<dbReference type="EMBL" id="KK198757">
    <property type="protein sequence ID" value="KCW75147.1"/>
    <property type="molecule type" value="Genomic_DNA"/>
</dbReference>
<keyword evidence="2" id="KW-0804">Transcription</keyword>
<proteinExistence type="inferred from homology"/>
<dbReference type="OrthoDB" id="593669at2759"/>
<dbReference type="PANTHER" id="PTHR31636">
    <property type="entry name" value="OSJNBA0084A10.13 PROTEIN-RELATED"/>
    <property type="match status" value="1"/>
</dbReference>
<accession>A0A059C9U6</accession>
<name>A0A059C9U6_EUCGR</name>
<dbReference type="STRING" id="71139.A0A059C9U6"/>
<dbReference type="PROSITE" id="PS50985">
    <property type="entry name" value="GRAS"/>
    <property type="match status" value="1"/>
</dbReference>
<gene>
    <name evidence="4" type="ORF">EUGRSUZ_E03895</name>
</gene>
<evidence type="ECO:0000313" key="4">
    <source>
        <dbReference type="EMBL" id="KCW75147.1"/>
    </source>
</evidence>
<dbReference type="InterPro" id="IPR005202">
    <property type="entry name" value="TF_GRAS"/>
</dbReference>
<dbReference type="KEGG" id="egr:104445610"/>
<feature type="region of interest" description="VHIID" evidence="3">
    <location>
        <begin position="252"/>
        <end position="317"/>
    </location>
</feature>
<evidence type="ECO:0000256" key="1">
    <source>
        <dbReference type="ARBA" id="ARBA00023015"/>
    </source>
</evidence>
<dbReference type="GO" id="GO:0005634">
    <property type="term" value="C:nucleus"/>
    <property type="evidence" value="ECO:0000318"/>
    <property type="project" value="GO_Central"/>
</dbReference>
<dbReference type="eggNOG" id="ENOG502QS02">
    <property type="taxonomic scope" value="Eukaryota"/>
</dbReference>
<keyword evidence="1" id="KW-0805">Transcription regulation</keyword>
<feature type="region of interest" description="Leucine repeat I (LRI)" evidence="3">
    <location>
        <begin position="173"/>
        <end position="233"/>
    </location>
</feature>
<organism evidence="4">
    <name type="scientific">Eucalyptus grandis</name>
    <name type="common">Flooded gum</name>
    <dbReference type="NCBI Taxonomy" id="71139"/>
    <lineage>
        <taxon>Eukaryota</taxon>
        <taxon>Viridiplantae</taxon>
        <taxon>Streptophyta</taxon>
        <taxon>Embryophyta</taxon>
        <taxon>Tracheophyta</taxon>
        <taxon>Spermatophyta</taxon>
        <taxon>Magnoliopsida</taxon>
        <taxon>eudicotyledons</taxon>
        <taxon>Gunneridae</taxon>
        <taxon>Pentapetalae</taxon>
        <taxon>rosids</taxon>
        <taxon>malvids</taxon>
        <taxon>Myrtales</taxon>
        <taxon>Myrtaceae</taxon>
        <taxon>Myrtoideae</taxon>
        <taxon>Eucalypteae</taxon>
        <taxon>Eucalyptus</taxon>
    </lineage>
</organism>
<sequence length="545" mass="61325">MPSFQKQHSSASVLSFYQQPPQMIEPRYLSNYEQIDGGMNRGLAGQGFDSSFQNYDEQIFTLDSSTSASGLASYDSASNISTSPDGTPFVKSFHSDQHLSVENVSGSPLSVSSITDYGNDELRDKLRELEMSLLGPESDICDYQSSCFKNSSHNIFPTSMWHSSRVRDMMPKPDLKQVVIACARAISDADTSSAAALMDMLEQMVSVMGDPIQRLGAYLLEGLRAKLKFSGSIIYRKLKCEEPTSSELLTNMQVLYQICPYWKFAYVSTNVIITKAMENEQRIHIVDFQITQGSQWVTFIQALAQRPGGPPLLRITGIDDSDSVHARGAGLEIVGQKLSEIAESCNVPFEFHDAAVSLSEVELQNLMIRPGDALAVNCPYILHHIPDESVSTQNHRDRVLRLIKSLSPRVVTLVEQESNTNTSSFFPRFIETFDYYKAMFESIDVARPRNDKQRISAEQNCVARDIVNMVACDGPERMERHELFGKWRSRFQMAGFNQLPVDASVTRAVLDMLKQYHGNYRIEEREGALYLGWINRAMSTLSVWR</sequence>
<reference evidence="4" key="1">
    <citation type="submission" date="2013-07" db="EMBL/GenBank/DDBJ databases">
        <title>The genome of Eucalyptus grandis.</title>
        <authorList>
            <person name="Schmutz J."/>
            <person name="Hayes R."/>
            <person name="Myburg A."/>
            <person name="Tuskan G."/>
            <person name="Grattapaglia D."/>
            <person name="Rokhsar D.S."/>
        </authorList>
    </citation>
    <scope>NUCLEOTIDE SEQUENCE</scope>
    <source>
        <tissue evidence="4">Leaf extractions</tissue>
    </source>
</reference>
<feature type="region of interest" description="Leucine repeat II (LRII)" evidence="3">
    <location>
        <begin position="333"/>
        <end position="365"/>
    </location>
</feature>
<feature type="short sequence motif" description="VHIID" evidence="3">
    <location>
        <begin position="283"/>
        <end position="287"/>
    </location>
</feature>
<dbReference type="OMA" id="YDHNYRL"/>
<dbReference type="GO" id="GO:0006355">
    <property type="term" value="P:regulation of DNA-templated transcription"/>
    <property type="evidence" value="ECO:0000318"/>
    <property type="project" value="GO_Central"/>
</dbReference>
<evidence type="ECO:0000256" key="3">
    <source>
        <dbReference type="PROSITE-ProRule" id="PRU01191"/>
    </source>
</evidence>
<comment type="caution">
    <text evidence="3">Lacks conserved residue(s) required for the propagation of feature annotation.</text>
</comment>
<protein>
    <submittedName>
        <fullName evidence="4">Uncharacterized protein</fullName>
    </submittedName>
</protein>
<evidence type="ECO:0000256" key="2">
    <source>
        <dbReference type="ARBA" id="ARBA00023163"/>
    </source>
</evidence>
<feature type="region of interest" description="SAW" evidence="3">
    <location>
        <begin position="471"/>
        <end position="545"/>
    </location>
</feature>
<comment type="similarity">
    <text evidence="3">Belongs to the GRAS family.</text>
</comment>
<dbReference type="AlphaFoldDB" id="A0A059C9U6"/>
<dbReference type="FunCoup" id="A0A059C9U6">
    <property type="interactions" value="28"/>
</dbReference>
<dbReference type="InParanoid" id="A0A059C9U6"/>
<dbReference type="GO" id="GO:0003700">
    <property type="term" value="F:DNA-binding transcription factor activity"/>
    <property type="evidence" value="ECO:0000318"/>
    <property type="project" value="GO_Central"/>
</dbReference>
<dbReference type="Gramene" id="KCW75147">
    <property type="protein sequence ID" value="KCW75147"/>
    <property type="gene ID" value="EUGRSUZ_E03895"/>
</dbReference>
<dbReference type="Pfam" id="PF03514">
    <property type="entry name" value="GRAS"/>
    <property type="match status" value="1"/>
</dbReference>
<dbReference type="GO" id="GO:0043565">
    <property type="term" value="F:sequence-specific DNA binding"/>
    <property type="evidence" value="ECO:0000318"/>
    <property type="project" value="GO_Central"/>
</dbReference>